<dbReference type="InterPro" id="IPR003705">
    <property type="entry name" value="CbiN"/>
</dbReference>
<evidence type="ECO:0000256" key="6">
    <source>
        <dbReference type="ARBA" id="ARBA00022989"/>
    </source>
</evidence>
<evidence type="ECO:0000313" key="13">
    <source>
        <dbReference type="Proteomes" id="UP000051647"/>
    </source>
</evidence>
<evidence type="ECO:0000256" key="3">
    <source>
        <dbReference type="ARBA" id="ARBA00022475"/>
    </source>
</evidence>
<dbReference type="eggNOG" id="COG1930">
    <property type="taxonomic scope" value="Bacteria"/>
</dbReference>
<feature type="transmembrane region" description="Helical" evidence="10">
    <location>
        <begin position="7"/>
        <end position="24"/>
    </location>
</feature>
<keyword evidence="1 10" id="KW-0171">Cobalt transport</keyword>
<evidence type="ECO:0000256" key="10">
    <source>
        <dbReference type="HAMAP-Rule" id="MF_00330"/>
    </source>
</evidence>
<keyword evidence="6 10" id="KW-1133">Transmembrane helix</keyword>
<keyword evidence="2 10" id="KW-0813">Transport</keyword>
<dbReference type="OrthoDB" id="1551318at2"/>
<comment type="pathway">
    <text evidence="10">Cofactor biosynthesis; adenosylcobalamin biosynthesis.</text>
</comment>
<feature type="region of interest" description="Disordered" evidence="11">
    <location>
        <begin position="86"/>
        <end position="108"/>
    </location>
</feature>
<dbReference type="PATRIC" id="fig|1423815.3.peg.986"/>
<reference evidence="12 13" key="1">
    <citation type="journal article" date="2015" name="Genome Announc.">
        <title>Expanding the biotechnology potential of lactobacilli through comparative genomics of 213 strains and associated genera.</title>
        <authorList>
            <person name="Sun Z."/>
            <person name="Harris H.M."/>
            <person name="McCann A."/>
            <person name="Guo C."/>
            <person name="Argimon S."/>
            <person name="Zhang W."/>
            <person name="Yang X."/>
            <person name="Jeffery I.B."/>
            <person name="Cooney J.C."/>
            <person name="Kagawa T.F."/>
            <person name="Liu W."/>
            <person name="Song Y."/>
            <person name="Salvetti E."/>
            <person name="Wrobel A."/>
            <person name="Rasinkangas P."/>
            <person name="Parkhill J."/>
            <person name="Rea M.C."/>
            <person name="O'Sullivan O."/>
            <person name="Ritari J."/>
            <person name="Douillard F.P."/>
            <person name="Paul Ross R."/>
            <person name="Yang R."/>
            <person name="Briner A.E."/>
            <person name="Felis G.E."/>
            <person name="de Vos W.M."/>
            <person name="Barrangou R."/>
            <person name="Klaenhammer T.R."/>
            <person name="Caufield P.W."/>
            <person name="Cui Y."/>
            <person name="Zhang H."/>
            <person name="O'Toole P.W."/>
        </authorList>
    </citation>
    <scope>NUCLEOTIDE SEQUENCE [LARGE SCALE GENOMIC DNA]</scope>
    <source>
        <strain evidence="12 13">DSM 14857</strain>
    </source>
</reference>
<dbReference type="EMBL" id="AZFA01000002">
    <property type="protein sequence ID" value="KRL68224.1"/>
    <property type="molecule type" value="Genomic_DNA"/>
</dbReference>
<dbReference type="UniPathway" id="UPA00148"/>
<comment type="subunit">
    <text evidence="10">Forms an energy-coupling factor (ECF) transporter complex composed of an ATP-binding protein (A component, CbiO), a transmembrane protein (T component, CbiQ) and 2 possible substrate-capture proteins (S components, CbiM and CbiN) of unknown stoichimetry.</text>
</comment>
<gene>
    <name evidence="10" type="primary">cbiN</name>
    <name evidence="12" type="ORF">FC27_GL000966</name>
</gene>
<keyword evidence="4 10" id="KW-0169">Cobalamin biosynthesis</keyword>
<dbReference type="STRING" id="1423815.FC27_GL000966"/>
<evidence type="ECO:0000256" key="4">
    <source>
        <dbReference type="ARBA" id="ARBA00022573"/>
    </source>
</evidence>
<dbReference type="GO" id="GO:0015087">
    <property type="term" value="F:cobalt ion transmembrane transporter activity"/>
    <property type="evidence" value="ECO:0007669"/>
    <property type="project" value="UniProtKB-UniRule"/>
</dbReference>
<dbReference type="GO" id="GO:0005886">
    <property type="term" value="C:plasma membrane"/>
    <property type="evidence" value="ECO:0007669"/>
    <property type="project" value="UniProtKB-SubCell"/>
</dbReference>
<sequence>MKNKTQNIILIVLIFILIGGPLVLSHGEFGGSDDQGTQQITKNDPGYKVWAKPLWTPPSGEIETLLFTLQGSLGTGIITYIFGYQRGKNKQKKQAETAAKTSAKKQTA</sequence>
<evidence type="ECO:0000256" key="8">
    <source>
        <dbReference type="ARBA" id="ARBA00023136"/>
    </source>
</evidence>
<evidence type="ECO:0000313" key="12">
    <source>
        <dbReference type="EMBL" id="KRL68224.1"/>
    </source>
</evidence>
<accession>A0A0R1SGE6</accession>
<dbReference type="AlphaFoldDB" id="A0A0R1SGE6"/>
<dbReference type="GO" id="GO:0009236">
    <property type="term" value="P:cobalamin biosynthetic process"/>
    <property type="evidence" value="ECO:0007669"/>
    <property type="project" value="UniProtKB-UniRule"/>
</dbReference>
<evidence type="ECO:0000256" key="5">
    <source>
        <dbReference type="ARBA" id="ARBA00022692"/>
    </source>
</evidence>
<comment type="function">
    <text evidence="10">Part of the energy-coupling factor (ECF) transporter complex CbiMNOQ involved in cobalt import.</text>
</comment>
<dbReference type="HAMAP" id="MF_00330">
    <property type="entry name" value="CbiN"/>
    <property type="match status" value="1"/>
</dbReference>
<keyword evidence="5 10" id="KW-0812">Transmembrane</keyword>
<evidence type="ECO:0000256" key="9">
    <source>
        <dbReference type="ARBA" id="ARBA00023285"/>
    </source>
</evidence>
<dbReference type="PANTHER" id="PTHR38662">
    <property type="entry name" value="COBALT TRANSPORT PROTEIN CBIN"/>
    <property type="match status" value="1"/>
</dbReference>
<comment type="similarity">
    <text evidence="10">Belongs to the CbiN family.</text>
</comment>
<keyword evidence="13" id="KW-1185">Reference proteome</keyword>
<keyword evidence="9 10" id="KW-0170">Cobalt</keyword>
<proteinExistence type="inferred from homology"/>
<comment type="subcellular location">
    <subcellularLocation>
        <location evidence="10">Cell membrane</location>
        <topology evidence="10">Multi-pass membrane protein</topology>
    </subcellularLocation>
</comment>
<evidence type="ECO:0000256" key="7">
    <source>
        <dbReference type="ARBA" id="ARBA00023065"/>
    </source>
</evidence>
<comment type="caution">
    <text evidence="12">The sequence shown here is derived from an EMBL/GenBank/DDBJ whole genome shotgun (WGS) entry which is preliminary data.</text>
</comment>
<dbReference type="Pfam" id="PF02553">
    <property type="entry name" value="CbiN"/>
    <property type="match status" value="1"/>
</dbReference>
<protein>
    <recommendedName>
        <fullName evidence="10">Cobalt transport protein CbiN</fullName>
    </recommendedName>
    <alternativeName>
        <fullName evidence="10">Energy-coupling factor transporter probable substrate-capture protein CbiN</fullName>
        <shortName evidence="10">ECF transporter S component CbiN</shortName>
    </alternativeName>
</protein>
<dbReference type="PANTHER" id="PTHR38662:SF1">
    <property type="entry name" value="COBALT TRANSPORT PROTEIN CBIN"/>
    <property type="match status" value="1"/>
</dbReference>
<keyword evidence="8 10" id="KW-0472">Membrane</keyword>
<name>A0A0R1SGE6_9LACO</name>
<evidence type="ECO:0000256" key="1">
    <source>
        <dbReference type="ARBA" id="ARBA00022426"/>
    </source>
</evidence>
<dbReference type="RefSeq" id="WP_010624063.1">
    <property type="nucleotide sequence ID" value="NZ_AZFA01000002.1"/>
</dbReference>
<organism evidence="12 13">
    <name type="scientific">Companilactobacillus versmoldensis DSM 14857 = KCTC 3814</name>
    <dbReference type="NCBI Taxonomy" id="1423815"/>
    <lineage>
        <taxon>Bacteria</taxon>
        <taxon>Bacillati</taxon>
        <taxon>Bacillota</taxon>
        <taxon>Bacilli</taxon>
        <taxon>Lactobacillales</taxon>
        <taxon>Lactobacillaceae</taxon>
        <taxon>Companilactobacillus</taxon>
    </lineage>
</organism>
<feature type="transmembrane region" description="Helical" evidence="10">
    <location>
        <begin position="64"/>
        <end position="83"/>
    </location>
</feature>
<evidence type="ECO:0000256" key="2">
    <source>
        <dbReference type="ARBA" id="ARBA00022448"/>
    </source>
</evidence>
<dbReference type="NCBIfam" id="NF002780">
    <property type="entry name" value="PRK02898.1"/>
    <property type="match status" value="1"/>
</dbReference>
<keyword evidence="7 10" id="KW-0406">Ion transport</keyword>
<evidence type="ECO:0000256" key="11">
    <source>
        <dbReference type="SAM" id="MobiDB-lite"/>
    </source>
</evidence>
<dbReference type="Proteomes" id="UP000051647">
    <property type="component" value="Unassembled WGS sequence"/>
</dbReference>
<feature type="compositionally biased region" description="Low complexity" evidence="11">
    <location>
        <begin position="96"/>
        <end position="108"/>
    </location>
</feature>
<keyword evidence="3 10" id="KW-1003">Cell membrane</keyword>